<reference evidence="7 8" key="1">
    <citation type="submission" date="2020-07" db="EMBL/GenBank/DDBJ databases">
        <title>Sequencing the genomes of 1000 actinobacteria strains.</title>
        <authorList>
            <person name="Klenk H.-P."/>
        </authorList>
    </citation>
    <scope>NUCLEOTIDE SEQUENCE [LARGE SCALE GENOMIC DNA]</scope>
    <source>
        <strain evidence="7 8">DSM 26487</strain>
    </source>
</reference>
<dbReference type="InterPro" id="IPR016156">
    <property type="entry name" value="FAD/NAD-linked_Rdtase_dimer_sf"/>
</dbReference>
<name>A0A7Z0IUN3_9ACTN</name>
<dbReference type="Pfam" id="PF07992">
    <property type="entry name" value="Pyr_redox_2"/>
    <property type="match status" value="1"/>
</dbReference>
<evidence type="ECO:0000259" key="5">
    <source>
        <dbReference type="Pfam" id="PF07992"/>
    </source>
</evidence>
<proteinExistence type="predicted"/>
<dbReference type="PRINTS" id="PR00469">
    <property type="entry name" value="PNDRDTASEII"/>
</dbReference>
<comment type="caution">
    <text evidence="7">The sequence shown here is derived from an EMBL/GenBank/DDBJ whole genome shotgun (WGS) entry which is preliminary data.</text>
</comment>
<keyword evidence="2" id="KW-0285">Flavoprotein</keyword>
<dbReference type="InterPro" id="IPR028202">
    <property type="entry name" value="Reductase_C"/>
</dbReference>
<keyword evidence="3" id="KW-0274">FAD</keyword>
<dbReference type="PRINTS" id="PR00368">
    <property type="entry name" value="FADPNR"/>
</dbReference>
<evidence type="ECO:0000256" key="4">
    <source>
        <dbReference type="ARBA" id="ARBA00023002"/>
    </source>
</evidence>
<evidence type="ECO:0000313" key="7">
    <source>
        <dbReference type="EMBL" id="NYI80389.1"/>
    </source>
</evidence>
<evidence type="ECO:0000256" key="3">
    <source>
        <dbReference type="ARBA" id="ARBA00022827"/>
    </source>
</evidence>
<dbReference type="RefSeq" id="WP_179660586.1">
    <property type="nucleotide sequence ID" value="NZ_JACBZR010000001.1"/>
</dbReference>
<dbReference type="SUPFAM" id="SSF51905">
    <property type="entry name" value="FAD/NAD(P)-binding domain"/>
    <property type="match status" value="2"/>
</dbReference>
<evidence type="ECO:0000256" key="1">
    <source>
        <dbReference type="ARBA" id="ARBA00001974"/>
    </source>
</evidence>
<dbReference type="InterPro" id="IPR023753">
    <property type="entry name" value="FAD/NAD-binding_dom"/>
</dbReference>
<protein>
    <submittedName>
        <fullName evidence="7">NADPH-dependent 2,4-dienoyl-CoA reductase/sulfur reductase-like enzyme</fullName>
    </submittedName>
</protein>
<dbReference type="EMBL" id="JACBZR010000001">
    <property type="protein sequence ID" value="NYI80389.1"/>
    <property type="molecule type" value="Genomic_DNA"/>
</dbReference>
<comment type="cofactor">
    <cofactor evidence="1">
        <name>FAD</name>
        <dbReference type="ChEBI" id="CHEBI:57692"/>
    </cofactor>
</comment>
<dbReference type="Pfam" id="PF14759">
    <property type="entry name" value="Reductase_C"/>
    <property type="match status" value="1"/>
</dbReference>
<dbReference type="PANTHER" id="PTHR43557:SF2">
    <property type="entry name" value="RIESKE DOMAIN-CONTAINING PROTEIN-RELATED"/>
    <property type="match status" value="1"/>
</dbReference>
<dbReference type="InterPro" id="IPR050446">
    <property type="entry name" value="FAD-oxidoreductase/Apoptosis"/>
</dbReference>
<sequence length="393" mass="41374">MTTSRQAVLIVGASVGGVRCALGLRDAGFSGPITLLDVESSAPYDKPQLSKHLGKDDALELLATPELLHERDIEFQPGTTAVGLDLAGRVETTSGLRSYDHLVIASGCRPRELLTPLPLHASYVRTQSNWERLKSAAERGGRLLVVGAGFLGLEAAAAGTGAGMSATVIDVAPKVLQRGIPGVAADLIAARHSAEGVDLRMGVGDATLGGDRDHVWVDGVKGDFAVVSIGAVPNVEWLEGSGLILENGVVCDETLSAAQGVWAVGDCARWHNSRYDRMERVEHWTTAVKQAQHVASSIATGEARAFGDVPYVWSDQFNWKIQTVGKTAVGAMHYVSDNGAHVVLSTDGDRVTGVTTINAQAICLRARQLLQGGDPSLDDVAAGLHLDKLTLVA</sequence>
<evidence type="ECO:0000256" key="2">
    <source>
        <dbReference type="ARBA" id="ARBA00022630"/>
    </source>
</evidence>
<feature type="domain" description="FAD/NAD(P)-binding" evidence="5">
    <location>
        <begin position="8"/>
        <end position="291"/>
    </location>
</feature>
<organism evidence="7 8">
    <name type="scientific">Nocardioides panzhihuensis</name>
    <dbReference type="NCBI Taxonomy" id="860243"/>
    <lineage>
        <taxon>Bacteria</taxon>
        <taxon>Bacillati</taxon>
        <taxon>Actinomycetota</taxon>
        <taxon>Actinomycetes</taxon>
        <taxon>Propionibacteriales</taxon>
        <taxon>Nocardioidaceae</taxon>
        <taxon>Nocardioides</taxon>
    </lineage>
</organism>
<evidence type="ECO:0000313" key="8">
    <source>
        <dbReference type="Proteomes" id="UP000564496"/>
    </source>
</evidence>
<dbReference type="Gene3D" id="3.50.50.60">
    <property type="entry name" value="FAD/NAD(P)-binding domain"/>
    <property type="match status" value="2"/>
</dbReference>
<dbReference type="SUPFAM" id="SSF55424">
    <property type="entry name" value="FAD/NAD-linked reductases, dimerisation (C-terminal) domain"/>
    <property type="match status" value="1"/>
</dbReference>
<gene>
    <name evidence="7" type="ORF">BJ988_005037</name>
</gene>
<dbReference type="Proteomes" id="UP000564496">
    <property type="component" value="Unassembled WGS sequence"/>
</dbReference>
<dbReference type="PANTHER" id="PTHR43557">
    <property type="entry name" value="APOPTOSIS-INDUCING FACTOR 1"/>
    <property type="match status" value="1"/>
</dbReference>
<evidence type="ECO:0000259" key="6">
    <source>
        <dbReference type="Pfam" id="PF14759"/>
    </source>
</evidence>
<dbReference type="GO" id="GO:0005737">
    <property type="term" value="C:cytoplasm"/>
    <property type="evidence" value="ECO:0007669"/>
    <property type="project" value="TreeGrafter"/>
</dbReference>
<dbReference type="GO" id="GO:0016651">
    <property type="term" value="F:oxidoreductase activity, acting on NAD(P)H"/>
    <property type="evidence" value="ECO:0007669"/>
    <property type="project" value="TreeGrafter"/>
</dbReference>
<dbReference type="Gene3D" id="3.30.390.30">
    <property type="match status" value="1"/>
</dbReference>
<accession>A0A7Z0IUN3</accession>
<keyword evidence="8" id="KW-1185">Reference proteome</keyword>
<keyword evidence="4" id="KW-0560">Oxidoreductase</keyword>
<dbReference type="InterPro" id="IPR036188">
    <property type="entry name" value="FAD/NAD-bd_sf"/>
</dbReference>
<feature type="domain" description="Reductase C-terminal" evidence="6">
    <location>
        <begin position="311"/>
        <end position="375"/>
    </location>
</feature>
<dbReference type="AlphaFoldDB" id="A0A7Z0IUN3"/>